<evidence type="ECO:0000256" key="1">
    <source>
        <dbReference type="ARBA" id="ARBA00023239"/>
    </source>
</evidence>
<proteinExistence type="predicted"/>
<dbReference type="InParanoid" id="D6W6I6"/>
<dbReference type="Gene3D" id="3.90.226.10">
    <property type="entry name" value="2-enoyl-CoA Hydratase, Chain A, domain 1"/>
    <property type="match status" value="1"/>
</dbReference>
<sequence length="283" mass="31519">MSLSPENNFAEIEKYLSQFASGDVILSNKYFDKGLAVIYFNNPGKKNAISGKMMVQLRQCVQKLEEWREGKAVLLCGLGGNFCSGGDLEFARASGTQKEALYMSNWMQDTLTRLQKLPMFSVCLIQGPTLGGGTEVSLFCDFIIATEDVKYSFIHGKMGIITAWGGTTRLVEKIGAKKALNLFLTSQILNAQGCVENGIADHVVPVEDCLAKAIEWIDLRLQHHHQIIRSFKNCVNKAARDTYQNSLTYEKSLFSLTWGSEMNKEALAKNIKHIKMNNGDAKM</sequence>
<name>D6W6I6_TRICA</name>
<protein>
    <submittedName>
        <fullName evidence="2">Ethylmalonyl-CoA decarboxylase-like Protein</fullName>
    </submittedName>
</protein>
<evidence type="ECO:0000313" key="3">
    <source>
        <dbReference type="Proteomes" id="UP000007266"/>
    </source>
</evidence>
<accession>D6W6I6</accession>
<dbReference type="CDD" id="cd06558">
    <property type="entry name" value="crotonase-like"/>
    <property type="match status" value="1"/>
</dbReference>
<dbReference type="PANTHER" id="PTHR11941:SF27">
    <property type="entry name" value="ETHYLMALONYL-COA DECARBOXYLASE"/>
    <property type="match status" value="1"/>
</dbReference>
<dbReference type="EMBL" id="KQ971307">
    <property type="protein sequence ID" value="EFA10841.1"/>
    <property type="molecule type" value="Genomic_DNA"/>
</dbReference>
<organism evidence="2 3">
    <name type="scientific">Tribolium castaneum</name>
    <name type="common">Red flour beetle</name>
    <dbReference type="NCBI Taxonomy" id="7070"/>
    <lineage>
        <taxon>Eukaryota</taxon>
        <taxon>Metazoa</taxon>
        <taxon>Ecdysozoa</taxon>
        <taxon>Arthropoda</taxon>
        <taxon>Hexapoda</taxon>
        <taxon>Insecta</taxon>
        <taxon>Pterygota</taxon>
        <taxon>Neoptera</taxon>
        <taxon>Endopterygota</taxon>
        <taxon>Coleoptera</taxon>
        <taxon>Polyphaga</taxon>
        <taxon>Cucujiformia</taxon>
        <taxon>Tenebrionidae</taxon>
        <taxon>Tenebrionidae incertae sedis</taxon>
        <taxon>Tribolium</taxon>
    </lineage>
</organism>
<dbReference type="PhylomeDB" id="D6W6I6"/>
<dbReference type="PANTHER" id="PTHR11941">
    <property type="entry name" value="ENOYL-COA HYDRATASE-RELATED"/>
    <property type="match status" value="1"/>
</dbReference>
<dbReference type="eggNOG" id="KOG1680">
    <property type="taxonomic scope" value="Eukaryota"/>
</dbReference>
<dbReference type="InterPro" id="IPR029045">
    <property type="entry name" value="ClpP/crotonase-like_dom_sf"/>
</dbReference>
<evidence type="ECO:0000313" key="2">
    <source>
        <dbReference type="EMBL" id="EFA10841.1"/>
    </source>
</evidence>
<dbReference type="STRING" id="7070.D6W6I6"/>
<reference evidence="2 3" key="2">
    <citation type="journal article" date="2010" name="Nucleic Acids Res.">
        <title>BeetleBase in 2010: revisions to provide comprehensive genomic information for Tribolium castaneum.</title>
        <authorList>
            <person name="Kim H.S."/>
            <person name="Murphy T."/>
            <person name="Xia J."/>
            <person name="Caragea D."/>
            <person name="Park Y."/>
            <person name="Beeman R.W."/>
            <person name="Lorenzen M.D."/>
            <person name="Butcher S."/>
            <person name="Manak J.R."/>
            <person name="Brown S.J."/>
        </authorList>
    </citation>
    <scope>GENOME REANNOTATION</scope>
    <source>
        <strain evidence="2 3">Georgia GA2</strain>
    </source>
</reference>
<reference evidence="2 3" key="1">
    <citation type="journal article" date="2008" name="Nature">
        <title>The genome of the model beetle and pest Tribolium castaneum.</title>
        <authorList>
            <consortium name="Tribolium Genome Sequencing Consortium"/>
            <person name="Richards S."/>
            <person name="Gibbs R.A."/>
            <person name="Weinstock G.M."/>
            <person name="Brown S.J."/>
            <person name="Denell R."/>
            <person name="Beeman R.W."/>
            <person name="Gibbs R."/>
            <person name="Beeman R.W."/>
            <person name="Brown S.J."/>
            <person name="Bucher G."/>
            <person name="Friedrich M."/>
            <person name="Grimmelikhuijzen C.J."/>
            <person name="Klingler M."/>
            <person name="Lorenzen M."/>
            <person name="Richards S."/>
            <person name="Roth S."/>
            <person name="Schroder R."/>
            <person name="Tautz D."/>
            <person name="Zdobnov E.M."/>
            <person name="Muzny D."/>
            <person name="Gibbs R.A."/>
            <person name="Weinstock G.M."/>
            <person name="Attaway T."/>
            <person name="Bell S."/>
            <person name="Buhay C.J."/>
            <person name="Chandrabose M.N."/>
            <person name="Chavez D."/>
            <person name="Clerk-Blankenburg K.P."/>
            <person name="Cree A."/>
            <person name="Dao M."/>
            <person name="Davis C."/>
            <person name="Chacko J."/>
            <person name="Dinh H."/>
            <person name="Dugan-Rocha S."/>
            <person name="Fowler G."/>
            <person name="Garner T.T."/>
            <person name="Garnes J."/>
            <person name="Gnirke A."/>
            <person name="Hawes A."/>
            <person name="Hernandez J."/>
            <person name="Hines S."/>
            <person name="Holder M."/>
            <person name="Hume J."/>
            <person name="Jhangiani S.N."/>
            <person name="Joshi V."/>
            <person name="Khan Z.M."/>
            <person name="Jackson L."/>
            <person name="Kovar C."/>
            <person name="Kowis A."/>
            <person name="Lee S."/>
            <person name="Lewis L.R."/>
            <person name="Margolis J."/>
            <person name="Morgan M."/>
            <person name="Nazareth L.V."/>
            <person name="Nguyen N."/>
            <person name="Okwuonu G."/>
            <person name="Parker D."/>
            <person name="Richards S."/>
            <person name="Ruiz S.J."/>
            <person name="Santibanez J."/>
            <person name="Savard J."/>
            <person name="Scherer S.E."/>
            <person name="Schneider B."/>
            <person name="Sodergren E."/>
            <person name="Tautz D."/>
            <person name="Vattahil S."/>
            <person name="Villasana D."/>
            <person name="White C.S."/>
            <person name="Wright R."/>
            <person name="Park Y."/>
            <person name="Beeman R.W."/>
            <person name="Lord J."/>
            <person name="Oppert B."/>
            <person name="Lorenzen M."/>
            <person name="Brown S."/>
            <person name="Wang L."/>
            <person name="Savard J."/>
            <person name="Tautz D."/>
            <person name="Richards S."/>
            <person name="Weinstock G."/>
            <person name="Gibbs R.A."/>
            <person name="Liu Y."/>
            <person name="Worley K."/>
            <person name="Weinstock G."/>
            <person name="Elsik C.G."/>
            <person name="Reese J.T."/>
            <person name="Elhaik E."/>
            <person name="Landan G."/>
            <person name="Graur D."/>
            <person name="Arensburger P."/>
            <person name="Atkinson P."/>
            <person name="Beeman R.W."/>
            <person name="Beidler J."/>
            <person name="Brown S.J."/>
            <person name="Demuth J.P."/>
            <person name="Drury D.W."/>
            <person name="Du Y.Z."/>
            <person name="Fujiwara H."/>
            <person name="Lorenzen M."/>
            <person name="Maselli V."/>
            <person name="Osanai M."/>
            <person name="Park Y."/>
            <person name="Robertson H.M."/>
            <person name="Tu Z."/>
            <person name="Wang J.J."/>
            <person name="Wang S."/>
            <person name="Richards S."/>
            <person name="Song H."/>
            <person name="Zhang L."/>
            <person name="Sodergren E."/>
            <person name="Werner D."/>
            <person name="Stanke M."/>
            <person name="Morgenstern B."/>
            <person name="Solovyev V."/>
            <person name="Kosarev P."/>
            <person name="Brown G."/>
            <person name="Chen H.C."/>
            <person name="Ermolaeva O."/>
            <person name="Hlavina W."/>
            <person name="Kapustin Y."/>
            <person name="Kiryutin B."/>
            <person name="Kitts P."/>
            <person name="Maglott D."/>
            <person name="Pruitt K."/>
            <person name="Sapojnikov V."/>
            <person name="Souvorov A."/>
            <person name="Mackey A.J."/>
            <person name="Waterhouse R.M."/>
            <person name="Wyder S."/>
            <person name="Zdobnov E.M."/>
            <person name="Zdobnov E.M."/>
            <person name="Wyder S."/>
            <person name="Kriventseva E.V."/>
            <person name="Kadowaki T."/>
            <person name="Bork P."/>
            <person name="Aranda M."/>
            <person name="Bao R."/>
            <person name="Beermann A."/>
            <person name="Berns N."/>
            <person name="Bolognesi R."/>
            <person name="Bonneton F."/>
            <person name="Bopp D."/>
            <person name="Brown S.J."/>
            <person name="Bucher G."/>
            <person name="Butts T."/>
            <person name="Chaumot A."/>
            <person name="Denell R.E."/>
            <person name="Ferrier D.E."/>
            <person name="Friedrich M."/>
            <person name="Gordon C.M."/>
            <person name="Jindra M."/>
            <person name="Klingler M."/>
            <person name="Lan Q."/>
            <person name="Lattorff H.M."/>
            <person name="Laudet V."/>
            <person name="von Levetsow C."/>
            <person name="Liu Z."/>
            <person name="Lutz R."/>
            <person name="Lynch J.A."/>
            <person name="da Fonseca R.N."/>
            <person name="Posnien N."/>
            <person name="Reuter R."/>
            <person name="Roth S."/>
            <person name="Savard J."/>
            <person name="Schinko J.B."/>
            <person name="Schmitt C."/>
            <person name="Schoppmeier M."/>
            <person name="Schroder R."/>
            <person name="Shippy T.D."/>
            <person name="Simonnet F."/>
            <person name="Marques-Souza H."/>
            <person name="Tautz D."/>
            <person name="Tomoyasu Y."/>
            <person name="Trauner J."/>
            <person name="Van der Zee M."/>
            <person name="Vervoort M."/>
            <person name="Wittkopp N."/>
            <person name="Wimmer E.A."/>
            <person name="Yang X."/>
            <person name="Jones A.K."/>
            <person name="Sattelle D.B."/>
            <person name="Ebert P.R."/>
            <person name="Nelson D."/>
            <person name="Scott J.G."/>
            <person name="Beeman R.W."/>
            <person name="Muthukrishnan S."/>
            <person name="Kramer K.J."/>
            <person name="Arakane Y."/>
            <person name="Beeman R.W."/>
            <person name="Zhu Q."/>
            <person name="Hogenkamp D."/>
            <person name="Dixit R."/>
            <person name="Oppert B."/>
            <person name="Jiang H."/>
            <person name="Zou Z."/>
            <person name="Marshall J."/>
            <person name="Elpidina E."/>
            <person name="Vinokurov K."/>
            <person name="Oppert C."/>
            <person name="Zou Z."/>
            <person name="Evans J."/>
            <person name="Lu Z."/>
            <person name="Zhao P."/>
            <person name="Sumathipala N."/>
            <person name="Altincicek B."/>
            <person name="Vilcinskas A."/>
            <person name="Williams M."/>
            <person name="Hultmark D."/>
            <person name="Hetru C."/>
            <person name="Jiang H."/>
            <person name="Grimmelikhuijzen C.J."/>
            <person name="Hauser F."/>
            <person name="Cazzamali G."/>
            <person name="Williamson M."/>
            <person name="Park Y."/>
            <person name="Li B."/>
            <person name="Tanaka Y."/>
            <person name="Predel R."/>
            <person name="Neupert S."/>
            <person name="Schachtner J."/>
            <person name="Verleyen P."/>
            <person name="Raible F."/>
            <person name="Bork P."/>
            <person name="Friedrich M."/>
            <person name="Walden K.K."/>
            <person name="Robertson H.M."/>
            <person name="Angeli S."/>
            <person name="Foret S."/>
            <person name="Bucher G."/>
            <person name="Schuetz S."/>
            <person name="Maleszka R."/>
            <person name="Wimmer E.A."/>
            <person name="Beeman R.W."/>
            <person name="Lorenzen M."/>
            <person name="Tomoyasu Y."/>
            <person name="Miller S.C."/>
            <person name="Grossmann D."/>
            <person name="Bucher G."/>
        </authorList>
    </citation>
    <scope>NUCLEOTIDE SEQUENCE [LARGE SCALE GENOMIC DNA]</scope>
    <source>
        <strain evidence="2 3">Georgia GA2</strain>
    </source>
</reference>
<dbReference type="FunFam" id="3.90.226.10:FF:000109">
    <property type="entry name" value="Enoyl-CoA hydratase, putative"/>
    <property type="match status" value="1"/>
</dbReference>
<dbReference type="Pfam" id="PF00378">
    <property type="entry name" value="ECH_1"/>
    <property type="match status" value="1"/>
</dbReference>
<dbReference type="GO" id="GO:0016829">
    <property type="term" value="F:lyase activity"/>
    <property type="evidence" value="ECO:0007669"/>
    <property type="project" value="UniProtKB-KW"/>
</dbReference>
<keyword evidence="3" id="KW-1185">Reference proteome</keyword>
<dbReference type="AlphaFoldDB" id="D6W6I6"/>
<dbReference type="KEGG" id="tca:659052"/>
<gene>
    <name evidence="2" type="primary">AUGUSTUS-3.0.2_01618</name>
    <name evidence="2" type="ORF">TcasGA2_TC001618</name>
</gene>
<dbReference type="GO" id="GO:0005829">
    <property type="term" value="C:cytosol"/>
    <property type="evidence" value="ECO:0000318"/>
    <property type="project" value="GO_Central"/>
</dbReference>
<dbReference type="OMA" id="FTICRPE"/>
<dbReference type="SUPFAM" id="SSF52096">
    <property type="entry name" value="ClpP/crotonase"/>
    <property type="match status" value="1"/>
</dbReference>
<dbReference type="Proteomes" id="UP000007266">
    <property type="component" value="Linkage group 1"/>
</dbReference>
<dbReference type="InterPro" id="IPR001753">
    <property type="entry name" value="Enoyl-CoA_hydra/iso"/>
</dbReference>
<dbReference type="GO" id="GO:0006635">
    <property type="term" value="P:fatty acid beta-oxidation"/>
    <property type="evidence" value="ECO:0000318"/>
    <property type="project" value="GO_Central"/>
</dbReference>
<dbReference type="OrthoDB" id="448450at2759"/>
<dbReference type="HOGENOM" id="CLU_009834_7_6_1"/>
<keyword evidence="1" id="KW-0456">Lyase</keyword>